<dbReference type="Proteomes" id="UP000320593">
    <property type="component" value="Unassembled WGS sequence"/>
</dbReference>
<dbReference type="InterPro" id="IPR001310">
    <property type="entry name" value="Histidine_triad_HIT"/>
</dbReference>
<dbReference type="EMBL" id="VLLF01000012">
    <property type="protein sequence ID" value="TWI80013.1"/>
    <property type="molecule type" value="Genomic_DNA"/>
</dbReference>
<dbReference type="PANTHER" id="PTHR46648:SF1">
    <property type="entry name" value="ADENOSINE 5'-MONOPHOSPHORAMIDASE HNT1"/>
    <property type="match status" value="1"/>
</dbReference>
<dbReference type="Pfam" id="PF01230">
    <property type="entry name" value="HIT"/>
    <property type="match status" value="1"/>
</dbReference>
<evidence type="ECO:0000256" key="3">
    <source>
        <dbReference type="PROSITE-ProRule" id="PRU00464"/>
    </source>
</evidence>
<comment type="caution">
    <text evidence="5">The sequence shown here is derived from an EMBL/GenBank/DDBJ whole genome shotgun (WGS) entry which is preliminary data.</text>
</comment>
<evidence type="ECO:0000259" key="4">
    <source>
        <dbReference type="PROSITE" id="PS51084"/>
    </source>
</evidence>
<evidence type="ECO:0000256" key="2">
    <source>
        <dbReference type="PIRSR" id="PIRSR601310-3"/>
    </source>
</evidence>
<dbReference type="CDD" id="cd01277">
    <property type="entry name" value="HINT_subgroup"/>
    <property type="match status" value="1"/>
</dbReference>
<protein>
    <submittedName>
        <fullName evidence="5">Histidine triad (HIT) family protein</fullName>
    </submittedName>
</protein>
<dbReference type="RefSeq" id="WP_145347185.1">
    <property type="nucleotide sequence ID" value="NZ_SMLY01000079.1"/>
</dbReference>
<accession>A0A562SFR4</accession>
<evidence type="ECO:0000256" key="1">
    <source>
        <dbReference type="PIRSR" id="PIRSR601310-1"/>
    </source>
</evidence>
<organism evidence="5 6">
    <name type="scientific">Roseibium hamelinense</name>
    <dbReference type="NCBI Taxonomy" id="150831"/>
    <lineage>
        <taxon>Bacteria</taxon>
        <taxon>Pseudomonadati</taxon>
        <taxon>Pseudomonadota</taxon>
        <taxon>Alphaproteobacteria</taxon>
        <taxon>Hyphomicrobiales</taxon>
        <taxon>Stappiaceae</taxon>
        <taxon>Roseibium</taxon>
    </lineage>
</organism>
<dbReference type="PROSITE" id="PS51084">
    <property type="entry name" value="HIT_2"/>
    <property type="match status" value="1"/>
</dbReference>
<feature type="active site" description="Tele-AMP-histidine intermediate" evidence="1">
    <location>
        <position position="105"/>
    </location>
</feature>
<dbReference type="Gene3D" id="3.30.428.10">
    <property type="entry name" value="HIT-like"/>
    <property type="match status" value="1"/>
</dbReference>
<dbReference type="InterPro" id="IPR011146">
    <property type="entry name" value="HIT-like"/>
</dbReference>
<name>A0A562SFR4_9HYPH</name>
<dbReference type="AlphaFoldDB" id="A0A562SFR4"/>
<gene>
    <name evidence="5" type="ORF">JM93_04125</name>
</gene>
<dbReference type="InterPro" id="IPR039384">
    <property type="entry name" value="HINT"/>
</dbReference>
<evidence type="ECO:0000313" key="5">
    <source>
        <dbReference type="EMBL" id="TWI80013.1"/>
    </source>
</evidence>
<proteinExistence type="predicted"/>
<evidence type="ECO:0000313" key="6">
    <source>
        <dbReference type="Proteomes" id="UP000320593"/>
    </source>
</evidence>
<dbReference type="InterPro" id="IPR036265">
    <property type="entry name" value="HIT-like_sf"/>
</dbReference>
<dbReference type="GO" id="GO:0009117">
    <property type="term" value="P:nucleotide metabolic process"/>
    <property type="evidence" value="ECO:0007669"/>
    <property type="project" value="TreeGrafter"/>
</dbReference>
<dbReference type="GO" id="GO:0003824">
    <property type="term" value="F:catalytic activity"/>
    <property type="evidence" value="ECO:0007669"/>
    <property type="project" value="InterPro"/>
</dbReference>
<dbReference type="PANTHER" id="PTHR46648">
    <property type="entry name" value="HIT FAMILY PROTEIN 1"/>
    <property type="match status" value="1"/>
</dbReference>
<feature type="short sequence motif" description="Histidine triad motif" evidence="2 3">
    <location>
        <begin position="103"/>
        <end position="107"/>
    </location>
</feature>
<feature type="domain" description="HIT" evidence="4">
    <location>
        <begin position="11"/>
        <end position="118"/>
    </location>
</feature>
<dbReference type="SUPFAM" id="SSF54197">
    <property type="entry name" value="HIT-like"/>
    <property type="match status" value="1"/>
</dbReference>
<reference evidence="5 6" key="1">
    <citation type="submission" date="2019-07" db="EMBL/GenBank/DDBJ databases">
        <title>Genomic Encyclopedia of Archaeal and Bacterial Type Strains, Phase II (KMG-II): from individual species to whole genera.</title>
        <authorList>
            <person name="Goeker M."/>
        </authorList>
    </citation>
    <scope>NUCLEOTIDE SEQUENCE [LARGE SCALE GENOMIC DNA]</scope>
    <source>
        <strain evidence="5 6">ATCC BAA-252</strain>
    </source>
</reference>
<keyword evidence="6" id="KW-1185">Reference proteome</keyword>
<dbReference type="PRINTS" id="PR00332">
    <property type="entry name" value="HISTRIAD"/>
</dbReference>
<dbReference type="OrthoDB" id="9784774at2"/>
<sequence length="142" mass="15569">MSTPAYDDQNIFAKILRGEMPCHKVYEDSKTLVIMDIMPRGDGHVLVIPKAPSRNILDIAEDDLNAMMATVQKMARAVVKAFGADGTTIQQFSEPAGGQVVFHTHFHVIPRFEGVSLKPHTGEMADNDLLAEHSEKIKAALA</sequence>